<dbReference type="InterPro" id="IPR036047">
    <property type="entry name" value="F-box-like_dom_sf"/>
</dbReference>
<proteinExistence type="predicted"/>
<dbReference type="SUPFAM" id="SSF81383">
    <property type="entry name" value="F-box domain"/>
    <property type="match status" value="1"/>
</dbReference>
<feature type="region of interest" description="Disordered" evidence="1">
    <location>
        <begin position="185"/>
        <end position="255"/>
    </location>
</feature>
<evidence type="ECO:0000313" key="3">
    <source>
        <dbReference type="EMBL" id="SCU87144.1"/>
    </source>
</evidence>
<evidence type="ECO:0000313" key="4">
    <source>
        <dbReference type="Proteomes" id="UP000191144"/>
    </source>
</evidence>
<accession>A0A1G4JAT0</accession>
<evidence type="ECO:0000256" key="1">
    <source>
        <dbReference type="SAM" id="MobiDB-lite"/>
    </source>
</evidence>
<feature type="region of interest" description="Disordered" evidence="1">
    <location>
        <begin position="110"/>
        <end position="155"/>
    </location>
</feature>
<dbReference type="OrthoDB" id="3219396at2759"/>
<feature type="region of interest" description="Disordered" evidence="1">
    <location>
        <begin position="323"/>
        <end position="348"/>
    </location>
</feature>
<dbReference type="Pfam" id="PF00646">
    <property type="entry name" value="F-box"/>
    <property type="match status" value="1"/>
</dbReference>
<evidence type="ECO:0000259" key="2">
    <source>
        <dbReference type="PROSITE" id="PS50181"/>
    </source>
</evidence>
<reference evidence="4" key="1">
    <citation type="submission" date="2016-03" db="EMBL/GenBank/DDBJ databases">
        <authorList>
            <person name="Devillers Hugo."/>
        </authorList>
    </citation>
    <scope>NUCLEOTIDE SEQUENCE [LARGE SCALE GENOMIC DNA]</scope>
</reference>
<feature type="compositionally biased region" description="Low complexity" evidence="1">
    <location>
        <begin position="241"/>
        <end position="255"/>
    </location>
</feature>
<dbReference type="InterPro" id="IPR001810">
    <property type="entry name" value="F-box_dom"/>
</dbReference>
<feature type="compositionally biased region" description="Basic and acidic residues" evidence="1">
    <location>
        <begin position="124"/>
        <end position="138"/>
    </location>
</feature>
<feature type="compositionally biased region" description="Polar residues" evidence="1">
    <location>
        <begin position="111"/>
        <end position="123"/>
    </location>
</feature>
<dbReference type="PROSITE" id="PS50181">
    <property type="entry name" value="FBOX"/>
    <property type="match status" value="1"/>
</dbReference>
<feature type="compositionally biased region" description="Basic residues" evidence="1">
    <location>
        <begin position="400"/>
        <end position="414"/>
    </location>
</feature>
<dbReference type="SMART" id="SM00256">
    <property type="entry name" value="FBOX"/>
    <property type="match status" value="1"/>
</dbReference>
<feature type="region of interest" description="Disordered" evidence="1">
    <location>
        <begin position="395"/>
        <end position="414"/>
    </location>
</feature>
<sequence>MTGCERRSLSDLPLDIIMEILFYLPFQDLENVAKTCKTLRVLSNESITYHRTFKATSPASQWTKQILFDFLHIIDQKQQFLNFIDSEQISVVNAAHDLQKRFNLGTYPRLLTQQDSDGPSSSESHQEDSPDTTTRESGLKSAFAVTGRTRSTASPDREGLAYLKILQGFQRIATNSHKLFESKHSNIRNQSSGPGFGQTAERPQTPSKAADAEEPPTSQDPSSLHALSPKEETDITLTENSSPGSSHHSSSTSSLFSEVPKLSDLTWSYSDVFKSVEPQNTDSDGESSDSTSSTKYLRELQRSTKVSDKKYLFERLHTRIQLAQESTHSKTEDGDGDTTWKARPAPKTAQSFSQGYVVELERCNSPSLPPQLEASKSSQEFLTRYQDHIATGINSTHEATRKKHKPRRQSQAPHRRTLIATITKDNRICYEKL</sequence>
<dbReference type="Proteomes" id="UP000191144">
    <property type="component" value="Chromosome D"/>
</dbReference>
<dbReference type="EMBL" id="LT598482">
    <property type="protein sequence ID" value="SCU87144.1"/>
    <property type="molecule type" value="Genomic_DNA"/>
</dbReference>
<dbReference type="AlphaFoldDB" id="A0A1G4JAT0"/>
<organism evidence="3 4">
    <name type="scientific">Lachancea meyersii CBS 8951</name>
    <dbReference type="NCBI Taxonomy" id="1266667"/>
    <lineage>
        <taxon>Eukaryota</taxon>
        <taxon>Fungi</taxon>
        <taxon>Dikarya</taxon>
        <taxon>Ascomycota</taxon>
        <taxon>Saccharomycotina</taxon>
        <taxon>Saccharomycetes</taxon>
        <taxon>Saccharomycetales</taxon>
        <taxon>Saccharomycetaceae</taxon>
        <taxon>Lachancea</taxon>
    </lineage>
</organism>
<gene>
    <name evidence="3" type="ORF">LAME_0D08944G</name>
</gene>
<feature type="region of interest" description="Disordered" evidence="1">
    <location>
        <begin position="276"/>
        <end position="296"/>
    </location>
</feature>
<name>A0A1G4JAT0_9SACH</name>
<keyword evidence="4" id="KW-1185">Reference proteome</keyword>
<dbReference type="Gene3D" id="1.20.1280.50">
    <property type="match status" value="1"/>
</dbReference>
<protein>
    <submittedName>
        <fullName evidence="3">LAME_0D08944g1_1</fullName>
    </submittedName>
</protein>
<feature type="domain" description="F-box" evidence="2">
    <location>
        <begin position="6"/>
        <end position="52"/>
    </location>
</feature>